<comment type="caution">
    <text evidence="6">The sequence shown here is derived from an EMBL/GenBank/DDBJ whole genome shotgun (WGS) entry which is preliminary data.</text>
</comment>
<evidence type="ECO:0000313" key="6">
    <source>
        <dbReference type="EMBL" id="GIY57796.1"/>
    </source>
</evidence>
<dbReference type="PANTHER" id="PTHR11255:SF80">
    <property type="entry name" value="EYE-SPECIFIC DIACYLGLYCEROL KINASE"/>
    <property type="match status" value="1"/>
</dbReference>
<evidence type="ECO:0000256" key="1">
    <source>
        <dbReference type="ARBA" id="ARBA00022679"/>
    </source>
</evidence>
<dbReference type="GO" id="GO:0004143">
    <property type="term" value="F:ATP-dependent diacylglycerol kinase activity"/>
    <property type="evidence" value="ECO:0007669"/>
    <property type="project" value="InterPro"/>
</dbReference>
<dbReference type="GO" id="GO:0007200">
    <property type="term" value="P:phospholipase C-activating G protein-coupled receptor signaling pathway"/>
    <property type="evidence" value="ECO:0007669"/>
    <property type="project" value="InterPro"/>
</dbReference>
<dbReference type="InterPro" id="IPR037607">
    <property type="entry name" value="DGK"/>
</dbReference>
<keyword evidence="4" id="KW-0067">ATP-binding</keyword>
<keyword evidence="1" id="KW-0808">Transferase</keyword>
<keyword evidence="3 6" id="KW-0418">Kinase</keyword>
<dbReference type="InterPro" id="IPR016064">
    <property type="entry name" value="NAD/diacylglycerol_kinase_sf"/>
</dbReference>
<dbReference type="EMBL" id="BPLQ01011416">
    <property type="protein sequence ID" value="GIY57796.1"/>
    <property type="molecule type" value="Genomic_DNA"/>
</dbReference>
<dbReference type="Gene3D" id="2.60.200.40">
    <property type="match status" value="1"/>
</dbReference>
<dbReference type="Proteomes" id="UP001054837">
    <property type="component" value="Unassembled WGS sequence"/>
</dbReference>
<evidence type="ECO:0000256" key="2">
    <source>
        <dbReference type="ARBA" id="ARBA00022741"/>
    </source>
</evidence>
<dbReference type="GO" id="GO:0005524">
    <property type="term" value="F:ATP binding"/>
    <property type="evidence" value="ECO:0007669"/>
    <property type="project" value="UniProtKB-KW"/>
</dbReference>
<organism evidence="6 7">
    <name type="scientific">Caerostris darwini</name>
    <dbReference type="NCBI Taxonomy" id="1538125"/>
    <lineage>
        <taxon>Eukaryota</taxon>
        <taxon>Metazoa</taxon>
        <taxon>Ecdysozoa</taxon>
        <taxon>Arthropoda</taxon>
        <taxon>Chelicerata</taxon>
        <taxon>Arachnida</taxon>
        <taxon>Araneae</taxon>
        <taxon>Araneomorphae</taxon>
        <taxon>Entelegynae</taxon>
        <taxon>Araneoidea</taxon>
        <taxon>Araneidae</taxon>
        <taxon>Caerostris</taxon>
    </lineage>
</organism>
<reference evidence="6 7" key="1">
    <citation type="submission" date="2021-06" db="EMBL/GenBank/DDBJ databases">
        <title>Caerostris darwini draft genome.</title>
        <authorList>
            <person name="Kono N."/>
            <person name="Arakawa K."/>
        </authorList>
    </citation>
    <scope>NUCLEOTIDE SEQUENCE [LARGE SCALE GENOMIC DNA]</scope>
</reference>
<proteinExistence type="predicted"/>
<dbReference type="SMART" id="SM00045">
    <property type="entry name" value="DAGKa"/>
    <property type="match status" value="1"/>
</dbReference>
<evidence type="ECO:0000259" key="5">
    <source>
        <dbReference type="SMART" id="SM00045"/>
    </source>
</evidence>
<dbReference type="GO" id="GO:0005886">
    <property type="term" value="C:plasma membrane"/>
    <property type="evidence" value="ECO:0007669"/>
    <property type="project" value="TreeGrafter"/>
</dbReference>
<gene>
    <name evidence="6" type="primary">rdgA</name>
    <name evidence="6" type="ORF">CDAR_311681</name>
</gene>
<feature type="domain" description="Diacylglycerol kinase accessory" evidence="5">
    <location>
        <begin position="2"/>
        <end position="107"/>
    </location>
</feature>
<keyword evidence="7" id="KW-1185">Reference proteome</keyword>
<evidence type="ECO:0000256" key="4">
    <source>
        <dbReference type="ARBA" id="ARBA00022840"/>
    </source>
</evidence>
<dbReference type="Pfam" id="PF00609">
    <property type="entry name" value="DAGK_acc"/>
    <property type="match status" value="1"/>
</dbReference>
<dbReference type="SUPFAM" id="SSF111331">
    <property type="entry name" value="NAD kinase/diacylglycerol kinase-like"/>
    <property type="match status" value="1"/>
</dbReference>
<evidence type="ECO:0000313" key="7">
    <source>
        <dbReference type="Proteomes" id="UP001054837"/>
    </source>
</evidence>
<evidence type="ECO:0000256" key="3">
    <source>
        <dbReference type="ARBA" id="ARBA00022777"/>
    </source>
</evidence>
<protein>
    <submittedName>
        <fullName evidence="6">Eye-specific diacylglycerol kinase</fullName>
    </submittedName>
</protein>
<dbReference type="PANTHER" id="PTHR11255">
    <property type="entry name" value="DIACYLGLYCEROL KINASE"/>
    <property type="match status" value="1"/>
</dbReference>
<sequence>MGITGTLCFQFQCDGQDVTSKLKEMKVHSILFLNISHYGGGTKPWGNSGLGQFQTPATDDGMIEVIGLTTYQLPLLQAGGHGSSIAQCKKAKLVTSCTIPVQVDGEPCRLAPSIIEIELLNTVNMIAKTKVKKNLVVASY</sequence>
<dbReference type="FunFam" id="2.60.200.40:FF:000012">
    <property type="entry name" value="Diacylglycerol kinase"/>
    <property type="match status" value="1"/>
</dbReference>
<accession>A0AAV4UJ93</accession>
<name>A0AAV4UJ93_9ARAC</name>
<dbReference type="AlphaFoldDB" id="A0AAV4UJ93"/>
<keyword evidence="2" id="KW-0547">Nucleotide-binding</keyword>
<dbReference type="InterPro" id="IPR000756">
    <property type="entry name" value="Diacylglycerol_kin_accessory"/>
</dbReference>